<dbReference type="EMBL" id="JACXVP010000001">
    <property type="protein sequence ID" value="KAG5630959.1"/>
    <property type="molecule type" value="Genomic_DNA"/>
</dbReference>
<reference evidence="1 2" key="1">
    <citation type="submission" date="2020-09" db="EMBL/GenBank/DDBJ databases">
        <title>De no assembly of potato wild relative species, Solanum commersonii.</title>
        <authorList>
            <person name="Cho K."/>
        </authorList>
    </citation>
    <scope>NUCLEOTIDE SEQUENCE [LARGE SCALE GENOMIC DNA]</scope>
    <source>
        <strain evidence="1">LZ3.2</strain>
        <tissue evidence="1">Leaf</tissue>
    </source>
</reference>
<name>A0A9J6B3J2_SOLCO</name>
<dbReference type="Proteomes" id="UP000824120">
    <property type="component" value="Chromosome 1"/>
</dbReference>
<protein>
    <submittedName>
        <fullName evidence="1">Uncharacterized protein</fullName>
    </submittedName>
</protein>
<accession>A0A9J6B3J2</accession>
<sequence>MYSSRTPICHMKTSLHLIPLTLSSFVLGYGTMANPLKLNVMSTHSLEHQSSGLGFATSLSGKPKKHGKGRGMEKAHFQLGEDEILFSSSLPKSLSKLERKYLKKVQFYCENYYNVWRGYSSLPSDSVTRPSFLSSPFRACL</sequence>
<evidence type="ECO:0000313" key="1">
    <source>
        <dbReference type="EMBL" id="KAG5630959.1"/>
    </source>
</evidence>
<evidence type="ECO:0000313" key="2">
    <source>
        <dbReference type="Proteomes" id="UP000824120"/>
    </source>
</evidence>
<dbReference type="AlphaFoldDB" id="A0A9J6B3J2"/>
<gene>
    <name evidence="1" type="ORF">H5410_002676</name>
</gene>
<comment type="caution">
    <text evidence="1">The sequence shown here is derived from an EMBL/GenBank/DDBJ whole genome shotgun (WGS) entry which is preliminary data.</text>
</comment>
<keyword evidence="2" id="KW-1185">Reference proteome</keyword>
<organism evidence="1 2">
    <name type="scientific">Solanum commersonii</name>
    <name type="common">Commerson's wild potato</name>
    <name type="synonym">Commerson's nightshade</name>
    <dbReference type="NCBI Taxonomy" id="4109"/>
    <lineage>
        <taxon>Eukaryota</taxon>
        <taxon>Viridiplantae</taxon>
        <taxon>Streptophyta</taxon>
        <taxon>Embryophyta</taxon>
        <taxon>Tracheophyta</taxon>
        <taxon>Spermatophyta</taxon>
        <taxon>Magnoliopsida</taxon>
        <taxon>eudicotyledons</taxon>
        <taxon>Gunneridae</taxon>
        <taxon>Pentapetalae</taxon>
        <taxon>asterids</taxon>
        <taxon>lamiids</taxon>
        <taxon>Solanales</taxon>
        <taxon>Solanaceae</taxon>
        <taxon>Solanoideae</taxon>
        <taxon>Solaneae</taxon>
        <taxon>Solanum</taxon>
    </lineage>
</organism>
<proteinExistence type="predicted"/>